<dbReference type="GO" id="GO:0005576">
    <property type="term" value="C:extracellular region"/>
    <property type="evidence" value="ECO:0007669"/>
    <property type="project" value="UniProtKB-SubCell"/>
</dbReference>
<evidence type="ECO:0000256" key="9">
    <source>
        <dbReference type="ARBA" id="ARBA00023033"/>
    </source>
</evidence>
<dbReference type="EMBL" id="JAPEVG010000040">
    <property type="protein sequence ID" value="KAJ8490063.1"/>
    <property type="molecule type" value="Genomic_DNA"/>
</dbReference>
<evidence type="ECO:0000256" key="2">
    <source>
        <dbReference type="ARBA" id="ARBA00004613"/>
    </source>
</evidence>
<keyword evidence="5 16" id="KW-0732">Signal</keyword>
<accession>A0AAD7TZH9</accession>
<feature type="domain" description="Auxiliary Activity family 9 catalytic" evidence="17">
    <location>
        <begin position="18"/>
        <end position="221"/>
    </location>
</feature>
<evidence type="ECO:0000256" key="7">
    <source>
        <dbReference type="ARBA" id="ARBA00023002"/>
    </source>
</evidence>
<evidence type="ECO:0000256" key="1">
    <source>
        <dbReference type="ARBA" id="ARBA00001973"/>
    </source>
</evidence>
<dbReference type="InterPro" id="IPR049892">
    <property type="entry name" value="AA9"/>
</dbReference>
<keyword evidence="9" id="KW-0503">Monooxygenase</keyword>
<feature type="signal peptide" evidence="16">
    <location>
        <begin position="1"/>
        <end position="17"/>
    </location>
</feature>
<protein>
    <recommendedName>
        <fullName evidence="15">lytic cellulose monooxygenase (C4-dehydrogenating)</fullName>
        <ecNumber evidence="15">1.14.99.56</ecNumber>
    </recommendedName>
</protein>
<dbReference type="PANTHER" id="PTHR33353">
    <property type="entry name" value="PUTATIVE (AFU_ORTHOLOGUE AFUA_1G12560)-RELATED"/>
    <property type="match status" value="1"/>
</dbReference>
<evidence type="ECO:0000259" key="17">
    <source>
        <dbReference type="Pfam" id="PF03443"/>
    </source>
</evidence>
<evidence type="ECO:0000313" key="19">
    <source>
        <dbReference type="Proteomes" id="UP001215151"/>
    </source>
</evidence>
<keyword evidence="7" id="KW-0560">Oxidoreductase</keyword>
<comment type="catalytic activity">
    <reaction evidence="14">
        <text>[(1-&gt;4)-beta-D-glucosyl]n+m + reduced acceptor + O2 = 4-dehydro-beta-D-glucosyl-[(1-&gt;4)-beta-D-glucosyl]n-1 + [(1-&gt;4)-beta-D-glucosyl]m + acceptor + H2O.</text>
        <dbReference type="EC" id="1.14.99.56"/>
    </reaction>
</comment>
<evidence type="ECO:0000256" key="16">
    <source>
        <dbReference type="SAM" id="SignalP"/>
    </source>
</evidence>
<evidence type="ECO:0000313" key="18">
    <source>
        <dbReference type="EMBL" id="KAJ8490063.1"/>
    </source>
</evidence>
<keyword evidence="12" id="KW-0624">Polysaccharide degradation</keyword>
<organism evidence="18 19">
    <name type="scientific">Trametes cubensis</name>
    <dbReference type="NCBI Taxonomy" id="1111947"/>
    <lineage>
        <taxon>Eukaryota</taxon>
        <taxon>Fungi</taxon>
        <taxon>Dikarya</taxon>
        <taxon>Basidiomycota</taxon>
        <taxon>Agaricomycotina</taxon>
        <taxon>Agaricomycetes</taxon>
        <taxon>Polyporales</taxon>
        <taxon>Polyporaceae</taxon>
        <taxon>Trametes</taxon>
    </lineage>
</organism>
<evidence type="ECO:0000256" key="3">
    <source>
        <dbReference type="ARBA" id="ARBA00022525"/>
    </source>
</evidence>
<evidence type="ECO:0000256" key="5">
    <source>
        <dbReference type="ARBA" id="ARBA00022729"/>
    </source>
</evidence>
<dbReference type="PANTHER" id="PTHR33353:SF10">
    <property type="entry name" value="ENDO-BETA-1,4-GLUCANASE D"/>
    <property type="match status" value="1"/>
</dbReference>
<dbReference type="Proteomes" id="UP001215151">
    <property type="component" value="Unassembled WGS sequence"/>
</dbReference>
<comment type="cofactor">
    <cofactor evidence="1">
        <name>Cu(2+)</name>
        <dbReference type="ChEBI" id="CHEBI:29036"/>
    </cofactor>
</comment>
<keyword evidence="11" id="KW-0119">Carbohydrate metabolism</keyword>
<dbReference type="Pfam" id="PF03443">
    <property type="entry name" value="AA9"/>
    <property type="match status" value="1"/>
</dbReference>
<keyword evidence="6" id="KW-0136">Cellulose degradation</keyword>
<dbReference type="GO" id="GO:0046872">
    <property type="term" value="F:metal ion binding"/>
    <property type="evidence" value="ECO:0007669"/>
    <property type="project" value="UniProtKB-KW"/>
</dbReference>
<evidence type="ECO:0000256" key="8">
    <source>
        <dbReference type="ARBA" id="ARBA00023008"/>
    </source>
</evidence>
<comment type="subcellular location">
    <subcellularLocation>
        <location evidence="2">Secreted</location>
    </subcellularLocation>
</comment>
<name>A0AAD7TZH9_9APHY</name>
<keyword evidence="19" id="KW-1185">Reference proteome</keyword>
<dbReference type="InterPro" id="IPR005103">
    <property type="entry name" value="AA9_LPMO"/>
</dbReference>
<dbReference type="Gene3D" id="2.70.50.70">
    <property type="match status" value="1"/>
</dbReference>
<evidence type="ECO:0000256" key="6">
    <source>
        <dbReference type="ARBA" id="ARBA00023001"/>
    </source>
</evidence>
<evidence type="ECO:0000256" key="4">
    <source>
        <dbReference type="ARBA" id="ARBA00022723"/>
    </source>
</evidence>
<evidence type="ECO:0000256" key="13">
    <source>
        <dbReference type="ARBA" id="ARBA00044502"/>
    </source>
</evidence>
<evidence type="ECO:0000256" key="12">
    <source>
        <dbReference type="ARBA" id="ARBA00023326"/>
    </source>
</evidence>
<sequence length="289" mass="31317">MLYSLAFVAAFVAQAFAHYTFPSLIVNDVKTEPWVNIRMTNNHYDRAPVTNVNSTDLRCYTSKTNATAKTIDVNAGSTMGIACDQTIYHAGVVNVYMAKSPDETDVADWDGSGSVWFKVYEITAETDGGQSITFPAKGLPSVNFTLPGSLPSGQYLVRVEAIALHDAEQYGGAQFYISCGQVNVNGNGDGKPGPLVAIPGVYTGYEPGILIDINWPIPQNYTQPGPVGGMVWLSSIVVVVSDSGFTPLYSGTFVNTTSYEFTFSSLLYRYEVDGIGRTDSQLLARTLYE</sequence>
<feature type="chain" id="PRO_5042245911" description="lytic cellulose monooxygenase (C4-dehydrogenating)" evidence="16">
    <location>
        <begin position="18"/>
        <end position="289"/>
    </location>
</feature>
<evidence type="ECO:0000256" key="10">
    <source>
        <dbReference type="ARBA" id="ARBA00023157"/>
    </source>
</evidence>
<dbReference type="CDD" id="cd21175">
    <property type="entry name" value="LPMO_AA9"/>
    <property type="match status" value="1"/>
</dbReference>
<keyword evidence="8" id="KW-0186">Copper</keyword>
<dbReference type="EC" id="1.14.99.56" evidence="15"/>
<evidence type="ECO:0000256" key="14">
    <source>
        <dbReference type="ARBA" id="ARBA00045077"/>
    </source>
</evidence>
<dbReference type="GO" id="GO:0030245">
    <property type="term" value="P:cellulose catabolic process"/>
    <property type="evidence" value="ECO:0007669"/>
    <property type="project" value="UniProtKB-KW"/>
</dbReference>
<evidence type="ECO:0000256" key="15">
    <source>
        <dbReference type="ARBA" id="ARBA00047174"/>
    </source>
</evidence>
<keyword evidence="10" id="KW-1015">Disulfide bond</keyword>
<comment type="caution">
    <text evidence="18">The sequence shown here is derived from an EMBL/GenBank/DDBJ whole genome shotgun (WGS) entry which is preliminary data.</text>
</comment>
<proteinExistence type="inferred from homology"/>
<dbReference type="GO" id="GO:0004497">
    <property type="term" value="F:monooxygenase activity"/>
    <property type="evidence" value="ECO:0007669"/>
    <property type="project" value="UniProtKB-KW"/>
</dbReference>
<evidence type="ECO:0000256" key="11">
    <source>
        <dbReference type="ARBA" id="ARBA00023277"/>
    </source>
</evidence>
<dbReference type="AlphaFoldDB" id="A0AAD7TZH9"/>
<reference evidence="18" key="1">
    <citation type="submission" date="2022-11" db="EMBL/GenBank/DDBJ databases">
        <title>Genome Sequence of Cubamyces cubensis.</title>
        <authorList>
            <person name="Buettner E."/>
        </authorList>
    </citation>
    <scope>NUCLEOTIDE SEQUENCE</scope>
    <source>
        <strain evidence="18">MPL-01</strain>
    </source>
</reference>
<keyword evidence="4" id="KW-0479">Metal-binding</keyword>
<keyword evidence="3" id="KW-0964">Secreted</keyword>
<gene>
    <name evidence="18" type="ORF">ONZ51_g2553</name>
</gene>
<comment type="similarity">
    <text evidence="13">Belongs to the polysaccharide monooxygenase AA9 family.</text>
</comment>